<dbReference type="AlphaFoldDB" id="K3W690"/>
<evidence type="ECO:0000256" key="2">
    <source>
        <dbReference type="ARBA" id="ARBA00006055"/>
    </source>
</evidence>
<comment type="catalytic activity">
    <reaction evidence="1">
        <text>Hydrolysis of (1-&gt;3)-beta-D-glucosidic linkages in (1-&gt;3)-beta-D-glucans.</text>
        <dbReference type="EC" id="3.2.1.39"/>
    </reaction>
</comment>
<keyword evidence="6" id="KW-0326">Glycosidase</keyword>
<feature type="domain" description="Cell wall protein YJL171C/Tos1 N-terminal" evidence="10">
    <location>
        <begin position="193"/>
        <end position="240"/>
    </location>
</feature>
<dbReference type="Proteomes" id="UP000019132">
    <property type="component" value="Unassembled WGS sequence"/>
</dbReference>
<feature type="compositionally biased region" description="Polar residues" evidence="8">
    <location>
        <begin position="290"/>
        <end position="312"/>
    </location>
</feature>
<dbReference type="Gene3D" id="2.60.120.200">
    <property type="match status" value="1"/>
</dbReference>
<reference evidence="12" key="2">
    <citation type="submission" date="2010-04" db="EMBL/GenBank/DDBJ databases">
        <authorList>
            <person name="Buell R."/>
            <person name="Hamilton J."/>
            <person name="Hostetler J."/>
        </authorList>
    </citation>
    <scope>NUCLEOTIDE SEQUENCE [LARGE SCALE GENOMIC DNA]</scope>
    <source>
        <strain evidence="12">DAOM:BR144</strain>
    </source>
</reference>
<evidence type="ECO:0000256" key="6">
    <source>
        <dbReference type="ARBA" id="ARBA00023295"/>
    </source>
</evidence>
<evidence type="ECO:0000256" key="5">
    <source>
        <dbReference type="ARBA" id="ARBA00022801"/>
    </source>
</evidence>
<dbReference type="EC" id="3.2.1.39" evidence="3"/>
<dbReference type="InterPro" id="IPR001938">
    <property type="entry name" value="Thaumatin"/>
</dbReference>
<keyword evidence="12" id="KW-1185">Reference proteome</keyword>
<dbReference type="InParanoid" id="K3W690"/>
<dbReference type="Pfam" id="PF10290">
    <property type="entry name" value="YJL171C_Tos1_N"/>
    <property type="match status" value="1"/>
</dbReference>
<evidence type="ECO:0000256" key="3">
    <source>
        <dbReference type="ARBA" id="ARBA00012780"/>
    </source>
</evidence>
<dbReference type="eggNOG" id="ENOG502SZS8">
    <property type="taxonomic scope" value="Eukaryota"/>
</dbReference>
<dbReference type="GO" id="GO:0071555">
    <property type="term" value="P:cell wall organization"/>
    <property type="evidence" value="ECO:0007669"/>
    <property type="project" value="UniProtKB-KW"/>
</dbReference>
<dbReference type="SUPFAM" id="SSF49870">
    <property type="entry name" value="Osmotin, thaumatin-like protein"/>
    <property type="match status" value="1"/>
</dbReference>
<keyword evidence="5" id="KW-0378">Hydrolase</keyword>
<dbReference type="EMBL" id="GL376636">
    <property type="status" value="NOT_ANNOTATED_CDS"/>
    <property type="molecule type" value="Genomic_DNA"/>
</dbReference>
<evidence type="ECO:0000259" key="10">
    <source>
        <dbReference type="Pfam" id="PF10290"/>
    </source>
</evidence>
<comment type="similarity">
    <text evidence="2">Belongs to the PGA52 family.</text>
</comment>
<evidence type="ECO:0000259" key="9">
    <source>
        <dbReference type="Pfam" id="PF10287"/>
    </source>
</evidence>
<dbReference type="OMA" id="FINDCAY"/>
<dbReference type="VEuPathDB" id="FungiDB:PYU1_G000481"/>
<feature type="region of interest" description="Disordered" evidence="8">
    <location>
        <begin position="281"/>
        <end position="319"/>
    </location>
</feature>
<evidence type="ECO:0000256" key="1">
    <source>
        <dbReference type="ARBA" id="ARBA00000382"/>
    </source>
</evidence>
<dbReference type="SMART" id="SM00205">
    <property type="entry name" value="THN"/>
    <property type="match status" value="1"/>
</dbReference>
<proteinExistence type="inferred from homology"/>
<keyword evidence="7" id="KW-0961">Cell wall biogenesis/degradation</keyword>
<reference evidence="11" key="3">
    <citation type="submission" date="2015-02" db="UniProtKB">
        <authorList>
            <consortium name="EnsemblProtists"/>
        </authorList>
    </citation>
    <scope>IDENTIFICATION</scope>
    <source>
        <strain evidence="11">DAOM BR144</strain>
    </source>
</reference>
<dbReference type="InterPro" id="IPR018807">
    <property type="entry name" value="YJL171C/Tos1_N"/>
</dbReference>
<keyword evidence="4" id="KW-0732">Signal</keyword>
<dbReference type="PANTHER" id="PTHR31737:SF2">
    <property type="entry name" value="PROTEIN TOS1"/>
    <property type="match status" value="1"/>
</dbReference>
<dbReference type="STRING" id="431595.K3W690"/>
<name>K3W690_GLOUD</name>
<dbReference type="InterPro" id="IPR037176">
    <property type="entry name" value="Osmotin/thaumatin-like_sf"/>
</dbReference>
<protein>
    <recommendedName>
        <fullName evidence="3">glucan endo-1,3-beta-D-glucosidase</fullName>
        <ecNumber evidence="3">3.2.1.39</ecNumber>
    </recommendedName>
</protein>
<dbReference type="HOGENOM" id="CLU_030276_3_0_1"/>
<evidence type="ECO:0000256" key="4">
    <source>
        <dbReference type="ARBA" id="ARBA00022729"/>
    </source>
</evidence>
<reference evidence="12" key="1">
    <citation type="journal article" date="2010" name="Genome Biol.">
        <title>Genome sequence of the necrotrophic plant pathogen Pythium ultimum reveals original pathogenicity mechanisms and effector repertoire.</title>
        <authorList>
            <person name="Levesque C.A."/>
            <person name="Brouwer H."/>
            <person name="Cano L."/>
            <person name="Hamilton J.P."/>
            <person name="Holt C."/>
            <person name="Huitema E."/>
            <person name="Raffaele S."/>
            <person name="Robideau G.P."/>
            <person name="Thines M."/>
            <person name="Win J."/>
            <person name="Zerillo M.M."/>
            <person name="Beakes G.W."/>
            <person name="Boore J.L."/>
            <person name="Busam D."/>
            <person name="Dumas B."/>
            <person name="Ferriera S."/>
            <person name="Fuerstenberg S.I."/>
            <person name="Gachon C.M."/>
            <person name="Gaulin E."/>
            <person name="Govers F."/>
            <person name="Grenville-Briggs L."/>
            <person name="Horner N."/>
            <person name="Hostetler J."/>
            <person name="Jiang R.H."/>
            <person name="Johnson J."/>
            <person name="Krajaejun T."/>
            <person name="Lin H."/>
            <person name="Meijer H.J."/>
            <person name="Moore B."/>
            <person name="Morris P."/>
            <person name="Phuntmart V."/>
            <person name="Puiu D."/>
            <person name="Shetty J."/>
            <person name="Stajich J.E."/>
            <person name="Tripathy S."/>
            <person name="Wawra S."/>
            <person name="van West P."/>
            <person name="Whitty B.R."/>
            <person name="Coutinho P.M."/>
            <person name="Henrissat B."/>
            <person name="Martin F."/>
            <person name="Thomas P.D."/>
            <person name="Tyler B.M."/>
            <person name="De Vries R.P."/>
            <person name="Kamoun S."/>
            <person name="Yandell M."/>
            <person name="Tisserat N."/>
            <person name="Buell C.R."/>
        </authorList>
    </citation>
    <scope>NUCLEOTIDE SEQUENCE</scope>
    <source>
        <strain evidence="12">DAOM:BR144</strain>
    </source>
</reference>
<dbReference type="PROSITE" id="PS51367">
    <property type="entry name" value="THAUMATIN_2"/>
    <property type="match status" value="1"/>
</dbReference>
<dbReference type="EnsemblProtists" id="PYU1_T000481">
    <property type="protein sequence ID" value="PYU1_T000481"/>
    <property type="gene ID" value="PYU1_G000481"/>
</dbReference>
<dbReference type="GO" id="GO:0042973">
    <property type="term" value="F:glucan endo-1,3-beta-D-glucosidase activity"/>
    <property type="evidence" value="ECO:0007669"/>
    <property type="project" value="UniProtKB-EC"/>
</dbReference>
<accession>K3W690</accession>
<dbReference type="InterPro" id="IPR018805">
    <property type="entry name" value="YJL171C/Tos1_C"/>
</dbReference>
<dbReference type="Pfam" id="PF10287">
    <property type="entry name" value="YJL171C_Tos1_C"/>
    <property type="match status" value="1"/>
</dbReference>
<feature type="domain" description="Cell wall protein YJL171C/Tos1 C-terminal" evidence="9">
    <location>
        <begin position="248"/>
        <end position="486"/>
    </location>
</feature>
<organism evidence="11 12">
    <name type="scientific">Globisporangium ultimum (strain ATCC 200006 / CBS 805.95 / DAOM BR144)</name>
    <name type="common">Pythium ultimum</name>
    <dbReference type="NCBI Taxonomy" id="431595"/>
    <lineage>
        <taxon>Eukaryota</taxon>
        <taxon>Sar</taxon>
        <taxon>Stramenopiles</taxon>
        <taxon>Oomycota</taxon>
        <taxon>Peronosporomycetes</taxon>
        <taxon>Pythiales</taxon>
        <taxon>Pythiaceae</taxon>
        <taxon>Globisporangium</taxon>
    </lineage>
</organism>
<evidence type="ECO:0000313" key="11">
    <source>
        <dbReference type="EnsemblProtists" id="PYU1_T000481"/>
    </source>
</evidence>
<evidence type="ECO:0000256" key="7">
    <source>
        <dbReference type="ARBA" id="ARBA00023316"/>
    </source>
</evidence>
<evidence type="ECO:0000313" key="12">
    <source>
        <dbReference type="Proteomes" id="UP000019132"/>
    </source>
</evidence>
<evidence type="ECO:0000256" key="8">
    <source>
        <dbReference type="SAM" id="MobiDB-lite"/>
    </source>
</evidence>
<dbReference type="PANTHER" id="PTHR31737">
    <property type="entry name" value="PROTEIN TOS1"/>
    <property type="match status" value="1"/>
</dbReference>
<sequence>MNLNVITPGSTLLQNVARPALMWRHGYSDQATLAEFSIPGDGKAWYDISIISPGSGTCKSFDECRRLTGKTGFNVGLAIVPRTITSGYNCRALYCLADRCDGAYQYPTDDWKTHDCPDTTDFDVVFCPTGSATKALTITTTATATTASTTSTTTASTSTSANAGLSIKIPSVSSNAYVRAKYAYKGLQAGNVLGYYDMVTNLKTCGRQRVFLKNRIGPLSEEVSMVFRGPMEIYNIAVYMGSAANGGPWTRVSWYNRGGAASNLIFMNNLNIDYSGSGTRGPQGFASADGKSSVSSPQPFSGTLAEASNPSQVGGGPGITTGVEVNIMTGSPCSTKVYDCPGVHGNKWSYHGWGGGKKIFVTRVKMPWGKRPNQPAIWMLNAQVLWSGQYACNCRGMGAKGGCGELDIAEVIETNANRDKVSTHYYFYDGTVASAPKGDNYATRPVDLPTVYITVLDSSNSVIKILETSTFGFAADVLSNDQVLTWLNT</sequence>